<organism evidence="8 9">
    <name type="scientific">Trichoplax adhaerens</name>
    <name type="common">Trichoplax reptans</name>
    <dbReference type="NCBI Taxonomy" id="10228"/>
    <lineage>
        <taxon>Eukaryota</taxon>
        <taxon>Metazoa</taxon>
        <taxon>Placozoa</taxon>
        <taxon>Uniplacotomia</taxon>
        <taxon>Trichoplacea</taxon>
        <taxon>Trichoplacidae</taxon>
        <taxon>Trichoplax</taxon>
    </lineage>
</organism>
<dbReference type="SUPFAM" id="SSF56112">
    <property type="entry name" value="Protein kinase-like (PK-like)"/>
    <property type="match status" value="1"/>
</dbReference>
<dbReference type="GO" id="GO:0005886">
    <property type="term" value="C:plasma membrane"/>
    <property type="evidence" value="ECO:0000318"/>
    <property type="project" value="GO_Central"/>
</dbReference>
<dbReference type="Pfam" id="PF07714">
    <property type="entry name" value="PK_Tyr_Ser-Thr"/>
    <property type="match status" value="1"/>
</dbReference>
<dbReference type="PROSITE" id="PS00109">
    <property type="entry name" value="PROTEIN_KINASE_TYR"/>
    <property type="match status" value="1"/>
</dbReference>
<evidence type="ECO:0000313" key="8">
    <source>
        <dbReference type="EMBL" id="EDV27452.1"/>
    </source>
</evidence>
<feature type="binding site" evidence="6">
    <location>
        <position position="27"/>
    </location>
    <ligand>
        <name>ATP</name>
        <dbReference type="ChEBI" id="CHEBI:30616"/>
    </ligand>
</feature>
<dbReference type="GO" id="GO:0005524">
    <property type="term" value="F:ATP binding"/>
    <property type="evidence" value="ECO:0007669"/>
    <property type="project" value="UniProtKB-UniRule"/>
</dbReference>
<proteinExistence type="predicted"/>
<evidence type="ECO:0000256" key="5">
    <source>
        <dbReference type="PIRSR" id="PIRSR000615-3"/>
    </source>
</evidence>
<dbReference type="OrthoDB" id="6071166at2759"/>
<dbReference type="CTD" id="6750501"/>
<protein>
    <recommendedName>
        <fullName evidence="7">Protein kinase domain-containing protein</fullName>
    </recommendedName>
</protein>
<dbReference type="PROSITE" id="PS00107">
    <property type="entry name" value="PROTEIN_KINASE_ATP"/>
    <property type="match status" value="1"/>
</dbReference>
<comment type="catalytic activity">
    <reaction evidence="2">
        <text>L-tyrosyl-[protein] + ATP = O-phospho-L-tyrosyl-[protein] + ADP + H(+)</text>
        <dbReference type="Rhea" id="RHEA:10596"/>
        <dbReference type="Rhea" id="RHEA-COMP:10136"/>
        <dbReference type="Rhea" id="RHEA-COMP:20101"/>
        <dbReference type="ChEBI" id="CHEBI:15378"/>
        <dbReference type="ChEBI" id="CHEBI:30616"/>
        <dbReference type="ChEBI" id="CHEBI:46858"/>
        <dbReference type="ChEBI" id="CHEBI:61978"/>
        <dbReference type="ChEBI" id="CHEBI:456216"/>
        <dbReference type="EC" id="2.7.10.1"/>
    </reaction>
</comment>
<dbReference type="Proteomes" id="UP000009022">
    <property type="component" value="Unassembled WGS sequence"/>
</dbReference>
<dbReference type="InterPro" id="IPR050122">
    <property type="entry name" value="RTK"/>
</dbReference>
<dbReference type="STRING" id="10228.B3RNH2"/>
<dbReference type="PANTHER" id="PTHR24416:SF614">
    <property type="entry name" value="PROTEIN KINASE DOMAIN-CONTAINING PROTEIN"/>
    <property type="match status" value="1"/>
</dbReference>
<dbReference type="GO" id="GO:0010976">
    <property type="term" value="P:positive regulation of neuron projection development"/>
    <property type="evidence" value="ECO:0000318"/>
    <property type="project" value="GO_Central"/>
</dbReference>
<dbReference type="GO" id="GO:0043235">
    <property type="term" value="C:receptor complex"/>
    <property type="evidence" value="ECO:0000318"/>
    <property type="project" value="GO_Central"/>
</dbReference>
<dbReference type="GO" id="GO:0007169">
    <property type="term" value="P:cell surface receptor protein tyrosine kinase signaling pathway"/>
    <property type="evidence" value="ECO:0000318"/>
    <property type="project" value="GO_Central"/>
</dbReference>
<accession>B3RNH2</accession>
<dbReference type="GO" id="GO:0046872">
    <property type="term" value="F:metal ion binding"/>
    <property type="evidence" value="ECO:0007669"/>
    <property type="project" value="UniProtKB-KW"/>
</dbReference>
<dbReference type="InterPro" id="IPR001245">
    <property type="entry name" value="Ser-Thr/Tyr_kinase_cat_dom"/>
</dbReference>
<dbReference type="InterPro" id="IPR017441">
    <property type="entry name" value="Protein_kinase_ATP_BS"/>
</dbReference>
<dbReference type="PhylomeDB" id="B3RNH2"/>
<dbReference type="eggNOG" id="KOG1094">
    <property type="taxonomic scope" value="Eukaryota"/>
</dbReference>
<dbReference type="PANTHER" id="PTHR24416">
    <property type="entry name" value="TYROSINE-PROTEIN KINASE RECEPTOR"/>
    <property type="match status" value="1"/>
</dbReference>
<keyword evidence="5" id="KW-0460">Magnesium</keyword>
<dbReference type="CDD" id="cd00192">
    <property type="entry name" value="PTKc"/>
    <property type="match status" value="1"/>
</dbReference>
<dbReference type="KEGG" id="tad:TRIADDRAFT_3665"/>
<dbReference type="Gene3D" id="3.30.200.20">
    <property type="entry name" value="Phosphorylase Kinase, domain 1"/>
    <property type="match status" value="1"/>
</dbReference>
<dbReference type="PIRSF" id="PIRSF000615">
    <property type="entry name" value="TyrPK_CSF1-R"/>
    <property type="match status" value="1"/>
</dbReference>
<feature type="non-terminal residue" evidence="8">
    <location>
        <position position="271"/>
    </location>
</feature>
<comment type="subcellular location">
    <subcellularLocation>
        <location evidence="1">Membrane</location>
        <topology evidence="1">Single-pass membrane protein</topology>
    </subcellularLocation>
</comment>
<evidence type="ECO:0000259" key="7">
    <source>
        <dbReference type="PROSITE" id="PS50011"/>
    </source>
</evidence>
<feature type="active site" description="Proton acceptor" evidence="3">
    <location>
        <position position="137"/>
    </location>
</feature>
<evidence type="ECO:0000256" key="3">
    <source>
        <dbReference type="PIRSR" id="PIRSR000615-1"/>
    </source>
</evidence>
<feature type="binding site" evidence="5">
    <location>
        <position position="142"/>
    </location>
    <ligand>
        <name>Mg(2+)</name>
        <dbReference type="ChEBI" id="CHEBI:18420"/>
    </ligand>
</feature>
<dbReference type="EMBL" id="DS985242">
    <property type="protein sequence ID" value="EDV27452.1"/>
    <property type="molecule type" value="Genomic_DNA"/>
</dbReference>
<dbReference type="OMA" id="TITDESH"/>
<dbReference type="InterPro" id="IPR000719">
    <property type="entry name" value="Prot_kinase_dom"/>
</dbReference>
<dbReference type="AlphaFoldDB" id="B3RNH2"/>
<dbReference type="InterPro" id="IPR008266">
    <property type="entry name" value="Tyr_kinase_AS"/>
</dbReference>
<dbReference type="GO" id="GO:0051897">
    <property type="term" value="P:positive regulation of phosphatidylinositol 3-kinase/protein kinase B signal transduction"/>
    <property type="evidence" value="ECO:0000318"/>
    <property type="project" value="GO_Central"/>
</dbReference>
<sequence length="271" mass="30810">KQLIGNGTFGQIYTAVLKQGDGEAIRKQIVCIKISKPDVEDCVEDQVNIEKDILSRLRHDNIAQFYGTITDESHLTTVVEYCEYGDLHQFLVAHSPVTKSGRQSICEALHAGTLTEIASQIALGMEYLANMDIIHRDLSIRNCLVVDRYHVKISNLAMSRAVHSASYCNFESRANLPIRWMAPETIALGGYTKHSDIWSYGVTLWELFTYADFPFENMSDQQVIANAYRILKESKSKKILSKPEYANDTIYDIMKKCWIKTPEKRTSFGEI</sequence>
<dbReference type="FunFam" id="1.10.510.10:FF:001179">
    <property type="entry name" value="Serine/threonine-protein kinase LMTK1"/>
    <property type="match status" value="1"/>
</dbReference>
<keyword evidence="9" id="KW-1185">Reference proteome</keyword>
<dbReference type="PROSITE" id="PS50011">
    <property type="entry name" value="PROTEIN_KINASE_DOM"/>
    <property type="match status" value="1"/>
</dbReference>
<gene>
    <name evidence="8" type="ORF">TRIADDRAFT_3665</name>
</gene>
<reference evidence="8 9" key="1">
    <citation type="journal article" date="2008" name="Nature">
        <title>The Trichoplax genome and the nature of placozoans.</title>
        <authorList>
            <person name="Srivastava M."/>
            <person name="Begovic E."/>
            <person name="Chapman J."/>
            <person name="Putnam N.H."/>
            <person name="Hellsten U."/>
            <person name="Kawashima T."/>
            <person name="Kuo A."/>
            <person name="Mitros T."/>
            <person name="Salamov A."/>
            <person name="Carpenter M.L."/>
            <person name="Signorovitch A.Y."/>
            <person name="Moreno M.A."/>
            <person name="Kamm K."/>
            <person name="Grimwood J."/>
            <person name="Schmutz J."/>
            <person name="Shapiro H."/>
            <person name="Grigoriev I.V."/>
            <person name="Buss L.W."/>
            <person name="Schierwater B."/>
            <person name="Dellaporta S.L."/>
            <person name="Rokhsar D.S."/>
        </authorList>
    </citation>
    <scope>NUCLEOTIDE SEQUENCE [LARGE SCALE GENOMIC DNA]</scope>
    <source>
        <strain evidence="8 9">Grell-BS-1999</strain>
    </source>
</reference>
<keyword evidence="5" id="KW-0479">Metal-binding</keyword>
<dbReference type="Gene3D" id="1.10.510.10">
    <property type="entry name" value="Transferase(Phosphotransferase) domain 1"/>
    <property type="match status" value="1"/>
</dbReference>
<dbReference type="HOGENOM" id="CLU_000288_7_40_1"/>
<feature type="domain" description="Protein kinase" evidence="7">
    <location>
        <begin position="1"/>
        <end position="271"/>
    </location>
</feature>
<keyword evidence="4 6" id="KW-0067">ATP-binding</keyword>
<feature type="non-terminal residue" evidence="8">
    <location>
        <position position="1"/>
    </location>
</feature>
<dbReference type="InParanoid" id="B3RNH2"/>
<feature type="binding site" evidence="4">
    <location>
        <position position="141"/>
    </location>
    <ligand>
        <name>ATP</name>
        <dbReference type="ChEBI" id="CHEBI:30616"/>
    </ligand>
</feature>
<dbReference type="GO" id="GO:0004714">
    <property type="term" value="F:transmembrane receptor protein tyrosine kinase activity"/>
    <property type="evidence" value="ECO:0000318"/>
    <property type="project" value="GO_Central"/>
</dbReference>
<dbReference type="InterPro" id="IPR011009">
    <property type="entry name" value="Kinase-like_dom_sf"/>
</dbReference>
<evidence type="ECO:0000256" key="1">
    <source>
        <dbReference type="ARBA" id="ARBA00004167"/>
    </source>
</evidence>
<evidence type="ECO:0000256" key="6">
    <source>
        <dbReference type="PROSITE-ProRule" id="PRU10141"/>
    </source>
</evidence>
<name>B3RNH2_TRIAD</name>
<evidence type="ECO:0000256" key="4">
    <source>
        <dbReference type="PIRSR" id="PIRSR000615-2"/>
    </source>
</evidence>
<evidence type="ECO:0000313" key="9">
    <source>
        <dbReference type="Proteomes" id="UP000009022"/>
    </source>
</evidence>
<dbReference type="RefSeq" id="XP_002109286.1">
    <property type="nucleotide sequence ID" value="XM_002109250.1"/>
</dbReference>
<keyword evidence="4 6" id="KW-0547">Nucleotide-binding</keyword>
<dbReference type="GeneID" id="6750501"/>
<evidence type="ECO:0000256" key="2">
    <source>
        <dbReference type="ARBA" id="ARBA00051243"/>
    </source>
</evidence>
<dbReference type="PRINTS" id="PR00109">
    <property type="entry name" value="TYRKINASE"/>
</dbReference>